<dbReference type="Proteomes" id="UP000572051">
    <property type="component" value="Unassembled WGS sequence"/>
</dbReference>
<dbReference type="GO" id="GO:0043138">
    <property type="term" value="F:3'-5' DNA helicase activity"/>
    <property type="evidence" value="ECO:0007669"/>
    <property type="project" value="TreeGrafter"/>
</dbReference>
<dbReference type="Gene3D" id="3.40.50.300">
    <property type="entry name" value="P-loop containing nucleotide triphosphate hydrolases"/>
    <property type="match status" value="2"/>
</dbReference>
<dbReference type="GO" id="GO:0003677">
    <property type="term" value="F:DNA binding"/>
    <property type="evidence" value="ECO:0007669"/>
    <property type="project" value="InterPro"/>
</dbReference>
<dbReference type="InterPro" id="IPR000212">
    <property type="entry name" value="DNA_helicase_UvrD/REP"/>
</dbReference>
<evidence type="ECO:0000256" key="5">
    <source>
        <dbReference type="PROSITE-ProRule" id="PRU00560"/>
    </source>
</evidence>
<evidence type="ECO:0000256" key="3">
    <source>
        <dbReference type="ARBA" id="ARBA00022806"/>
    </source>
</evidence>
<dbReference type="RefSeq" id="WP_179821066.1">
    <property type="nucleotide sequence ID" value="NZ_JACCFS010000001.1"/>
</dbReference>
<dbReference type="PANTHER" id="PTHR11070">
    <property type="entry name" value="UVRD / RECB / PCRA DNA HELICASE FAMILY MEMBER"/>
    <property type="match status" value="1"/>
</dbReference>
<evidence type="ECO:0000313" key="8">
    <source>
        <dbReference type="EMBL" id="NYJ33047.1"/>
    </source>
</evidence>
<keyword evidence="9" id="KW-1185">Reference proteome</keyword>
<feature type="binding site" evidence="5">
    <location>
        <begin position="32"/>
        <end position="39"/>
    </location>
    <ligand>
        <name>ATP</name>
        <dbReference type="ChEBI" id="CHEBI:30616"/>
    </ligand>
</feature>
<name>A0A7Z0J8T0_9ACTN</name>
<dbReference type="GO" id="GO:0000725">
    <property type="term" value="P:recombinational repair"/>
    <property type="evidence" value="ECO:0007669"/>
    <property type="project" value="TreeGrafter"/>
</dbReference>
<dbReference type="Pfam" id="PF13245">
    <property type="entry name" value="AAA_19"/>
    <property type="match status" value="1"/>
</dbReference>
<evidence type="ECO:0000256" key="6">
    <source>
        <dbReference type="SAM" id="MobiDB-lite"/>
    </source>
</evidence>
<evidence type="ECO:0000313" key="9">
    <source>
        <dbReference type="Proteomes" id="UP000572051"/>
    </source>
</evidence>
<keyword evidence="1 5" id="KW-0547">Nucleotide-binding</keyword>
<dbReference type="InterPro" id="IPR014016">
    <property type="entry name" value="UvrD-like_ATP-bd"/>
</dbReference>
<proteinExistence type="predicted"/>
<evidence type="ECO:0000256" key="4">
    <source>
        <dbReference type="ARBA" id="ARBA00022840"/>
    </source>
</evidence>
<comment type="caution">
    <text evidence="8">The sequence shown here is derived from an EMBL/GenBank/DDBJ whole genome shotgun (WGS) entry which is preliminary data.</text>
</comment>
<dbReference type="SUPFAM" id="SSF52540">
    <property type="entry name" value="P-loop containing nucleoside triphosphate hydrolases"/>
    <property type="match status" value="1"/>
</dbReference>
<dbReference type="PANTHER" id="PTHR11070:SF2">
    <property type="entry name" value="ATP-DEPENDENT DNA HELICASE SRS2"/>
    <property type="match status" value="1"/>
</dbReference>
<keyword evidence="3 5" id="KW-0347">Helicase</keyword>
<gene>
    <name evidence="8" type="ORF">HNR10_000928</name>
</gene>
<dbReference type="GO" id="GO:0005524">
    <property type="term" value="F:ATP binding"/>
    <property type="evidence" value="ECO:0007669"/>
    <property type="project" value="UniProtKB-UniRule"/>
</dbReference>
<evidence type="ECO:0000256" key="2">
    <source>
        <dbReference type="ARBA" id="ARBA00022801"/>
    </source>
</evidence>
<dbReference type="InterPro" id="IPR027417">
    <property type="entry name" value="P-loop_NTPase"/>
</dbReference>
<keyword evidence="2 5" id="KW-0378">Hydrolase</keyword>
<dbReference type="EC" id="3.6.4.12" evidence="8"/>
<protein>
    <submittedName>
        <fullName evidence="8">DNA helicase-2/ATP-dependent DNA helicase PcrA</fullName>
        <ecNumber evidence="8">3.6.4.12</ecNumber>
    </submittedName>
</protein>
<dbReference type="EMBL" id="JACCFS010000001">
    <property type="protein sequence ID" value="NYJ33047.1"/>
    <property type="molecule type" value="Genomic_DNA"/>
</dbReference>
<keyword evidence="4 5" id="KW-0067">ATP-binding</keyword>
<dbReference type="GO" id="GO:0016787">
    <property type="term" value="F:hydrolase activity"/>
    <property type="evidence" value="ECO:0007669"/>
    <property type="project" value="UniProtKB-UniRule"/>
</dbReference>
<accession>A0A7Z0J8T0</accession>
<feature type="region of interest" description="Disordered" evidence="6">
    <location>
        <begin position="476"/>
        <end position="495"/>
    </location>
</feature>
<evidence type="ECO:0000259" key="7">
    <source>
        <dbReference type="PROSITE" id="PS51198"/>
    </source>
</evidence>
<feature type="domain" description="UvrD-like helicase ATP-binding" evidence="7">
    <location>
        <begin position="11"/>
        <end position="265"/>
    </location>
</feature>
<evidence type="ECO:0000256" key="1">
    <source>
        <dbReference type="ARBA" id="ARBA00022741"/>
    </source>
</evidence>
<sequence length="645" mass="72687">MKTGGGHGSTEADEQITSIIDDPVKRAFVVIAGAGSGKTASLVKALRRIGREQGTALRGRRRRVACITYTNAAVEEITARVDADPLFHVSTIHSFLWGVVSPFQGMIRAWVREDIDRVIEQRSPEAAAKYVEARERLDGHAPRFSYQPTRDYRKGFLGHNEILRMVPEMIIGYPRLAAIVAQSFPYVLVDESQDTDPRVVEALKYVEYQERGRFCVGFFGDPMQRIYLQGSGLVTGDETWTVIRKRQNWRCPPPVLRVINHIRGQSPQDGDLQQVLGEEEGHSPRPGYADLFVLPSAQEDDSLVDQVRDHLAVREGDALWSQGTDGQHLKILVLEHRLAALRLGFEDLDSAFRKAKGRTGEQLRDEYIKGTHWSLKPVLDRLIPLVEAVEDRKGVAALAMLRSFSPRLHTFMDGDAPAQTLTEVKEATDTLTGLLASDSQEPVVALLRYALREGIIPLDPRLKSHLSRHDDFDFLEGIRTEGPEPDDEPAGPTEETRRDRLAMLAEAMGFFLACPAGQLRAYHDYLRGRSPYGTQHGVKGAEFERVLVLLEDHRSKWNKYSYEKLLGLREPSDADRRNIGQEKEDTAERTRKLFYVACSRATRSLAVVMFTKDPDTAIRRLRESDDCPFPAENIHGMEDLLVRSM</sequence>
<reference evidence="8 9" key="1">
    <citation type="submission" date="2020-07" db="EMBL/GenBank/DDBJ databases">
        <title>Sequencing the genomes of 1000 actinobacteria strains.</title>
        <authorList>
            <person name="Klenk H.-P."/>
        </authorList>
    </citation>
    <scope>NUCLEOTIDE SEQUENCE [LARGE SCALE GENOMIC DNA]</scope>
    <source>
        <strain evidence="8 9">DSM 44442</strain>
    </source>
</reference>
<organism evidence="8 9">
    <name type="scientific">Nocardiopsis aegyptia</name>
    <dbReference type="NCBI Taxonomy" id="220378"/>
    <lineage>
        <taxon>Bacteria</taxon>
        <taxon>Bacillati</taxon>
        <taxon>Actinomycetota</taxon>
        <taxon>Actinomycetes</taxon>
        <taxon>Streptosporangiales</taxon>
        <taxon>Nocardiopsidaceae</taxon>
        <taxon>Nocardiopsis</taxon>
    </lineage>
</organism>
<dbReference type="AlphaFoldDB" id="A0A7Z0J8T0"/>
<dbReference type="PROSITE" id="PS51198">
    <property type="entry name" value="UVRD_HELICASE_ATP_BIND"/>
    <property type="match status" value="1"/>
</dbReference>